<dbReference type="CDD" id="cd22271">
    <property type="entry name" value="DPBB_EXP_N-like"/>
    <property type="match status" value="1"/>
</dbReference>
<keyword evidence="5" id="KW-1185">Reference proteome</keyword>
<feature type="region of interest" description="Disordered" evidence="2">
    <location>
        <begin position="462"/>
        <end position="491"/>
    </location>
</feature>
<feature type="chain" id="PRO_5043340402" description="Expansin-like EG45 domain-containing protein" evidence="3">
    <location>
        <begin position="22"/>
        <end position="491"/>
    </location>
</feature>
<accession>A0AAW1PK84</accession>
<dbReference type="Proteomes" id="UP001465755">
    <property type="component" value="Unassembled WGS sequence"/>
</dbReference>
<dbReference type="Gene3D" id="2.60.40.760">
    <property type="entry name" value="Expansin, cellulose-binding-like domain"/>
    <property type="match status" value="1"/>
</dbReference>
<organism evidence="4 5">
    <name type="scientific">Symbiochloris irregularis</name>
    <dbReference type="NCBI Taxonomy" id="706552"/>
    <lineage>
        <taxon>Eukaryota</taxon>
        <taxon>Viridiplantae</taxon>
        <taxon>Chlorophyta</taxon>
        <taxon>core chlorophytes</taxon>
        <taxon>Trebouxiophyceae</taxon>
        <taxon>Trebouxiales</taxon>
        <taxon>Trebouxiaceae</taxon>
        <taxon>Symbiochloris</taxon>
    </lineage>
</organism>
<dbReference type="PANTHER" id="PTHR31836:SF21">
    <property type="entry name" value="EXPANSIN-LIKE PROTEIN 7"/>
    <property type="match status" value="1"/>
</dbReference>
<dbReference type="SUPFAM" id="SSF50685">
    <property type="entry name" value="Barwin-like endoglucanases"/>
    <property type="match status" value="1"/>
</dbReference>
<gene>
    <name evidence="4" type="ORF">WJX73_005313</name>
</gene>
<dbReference type="InterPro" id="IPR051477">
    <property type="entry name" value="Expansin_CellWall"/>
</dbReference>
<sequence length="491" mass="50321">MATRALLATALLATAFSPSAAQFSWQSDVDQSSLSRGDFTSYGSGNDNQGACSYGSNFANTRNMEWSTGVPFSVALNDNQFGGGKACGMCIMWRGTGTGLGTMPIPTSEWTMGLVTNLCPECATGAVDLAYNGNGRWQGEWFAVPCNVGNSTMNYKVVVSSYYWFSMVVSNTRVPLANVSANIGGNWIGLTRTSNNQWAYYNSAGPWESNFPMGLRLTSVTGETLEDSMASKEGGQGQAQFSDVAPYAGITPAVTNLASMPPNTGLTMASSNTPVASSSAAGVAATGPNAAATPSWTASQTAATAVSPSASASPSPSPSPSTTSPAAAAAPSEAAAAPSSSSSGTYYILNYNQCGGTAGVGGSFPVYENNQCGGYGNNCGQADTPCMDGAWPKALCQSGTTCQPGSDGHSVWQCLAASSPSRILATRIPQSPHSKGTSSISAASYAPRQTYMSAPQVSISCYQRQGGGTSPRRTARRPAPAVRMTAGTGPS</sequence>
<keyword evidence="1 3" id="KW-0732">Signal</keyword>
<evidence type="ECO:0000313" key="5">
    <source>
        <dbReference type="Proteomes" id="UP001465755"/>
    </source>
</evidence>
<proteinExistence type="predicted"/>
<dbReference type="EMBL" id="JALJOQ010000023">
    <property type="protein sequence ID" value="KAK9808437.1"/>
    <property type="molecule type" value="Genomic_DNA"/>
</dbReference>
<dbReference type="InterPro" id="IPR036908">
    <property type="entry name" value="RlpA-like_sf"/>
</dbReference>
<feature type="signal peptide" evidence="3">
    <location>
        <begin position="1"/>
        <end position="21"/>
    </location>
</feature>
<comment type="caution">
    <text evidence="4">The sequence shown here is derived from an EMBL/GenBank/DDBJ whole genome shotgun (WGS) entry which is preliminary data.</text>
</comment>
<evidence type="ECO:0000256" key="3">
    <source>
        <dbReference type="SAM" id="SignalP"/>
    </source>
</evidence>
<protein>
    <recommendedName>
        <fullName evidence="6">Expansin-like EG45 domain-containing protein</fullName>
    </recommendedName>
</protein>
<dbReference type="InterPro" id="IPR036749">
    <property type="entry name" value="Expansin_CBD_sf"/>
</dbReference>
<evidence type="ECO:0000256" key="1">
    <source>
        <dbReference type="ARBA" id="ARBA00022729"/>
    </source>
</evidence>
<evidence type="ECO:0000313" key="4">
    <source>
        <dbReference type="EMBL" id="KAK9808437.1"/>
    </source>
</evidence>
<evidence type="ECO:0008006" key="6">
    <source>
        <dbReference type="Google" id="ProtNLM"/>
    </source>
</evidence>
<evidence type="ECO:0000256" key="2">
    <source>
        <dbReference type="SAM" id="MobiDB-lite"/>
    </source>
</evidence>
<dbReference type="Gene3D" id="2.40.40.10">
    <property type="entry name" value="RlpA-like domain"/>
    <property type="match status" value="1"/>
</dbReference>
<name>A0AAW1PK84_9CHLO</name>
<dbReference type="PANTHER" id="PTHR31836">
    <property type="match status" value="1"/>
</dbReference>
<feature type="region of interest" description="Disordered" evidence="2">
    <location>
        <begin position="302"/>
        <end position="330"/>
    </location>
</feature>
<dbReference type="AlphaFoldDB" id="A0AAW1PK84"/>
<reference evidence="4 5" key="1">
    <citation type="journal article" date="2024" name="Nat. Commun.">
        <title>Phylogenomics reveals the evolutionary origins of lichenization in chlorophyte algae.</title>
        <authorList>
            <person name="Puginier C."/>
            <person name="Libourel C."/>
            <person name="Otte J."/>
            <person name="Skaloud P."/>
            <person name="Haon M."/>
            <person name="Grisel S."/>
            <person name="Petersen M."/>
            <person name="Berrin J.G."/>
            <person name="Delaux P.M."/>
            <person name="Dal Grande F."/>
            <person name="Keller J."/>
        </authorList>
    </citation>
    <scope>NUCLEOTIDE SEQUENCE [LARGE SCALE GENOMIC DNA]</scope>
    <source>
        <strain evidence="4 5">SAG 2036</strain>
    </source>
</reference>